<evidence type="ECO:0000313" key="9">
    <source>
        <dbReference type="Proteomes" id="UP001353858"/>
    </source>
</evidence>
<evidence type="ECO:0000256" key="3">
    <source>
        <dbReference type="ARBA" id="ARBA00022833"/>
    </source>
</evidence>
<dbReference type="EMBL" id="JARPUR010000001">
    <property type="protein sequence ID" value="KAK4886493.1"/>
    <property type="molecule type" value="Genomic_DNA"/>
</dbReference>
<keyword evidence="9" id="KW-1185">Reference proteome</keyword>
<dbReference type="PROSITE" id="PS50950">
    <property type="entry name" value="ZF_THAP"/>
    <property type="match status" value="1"/>
</dbReference>
<organism evidence="8 9">
    <name type="scientific">Aquatica leii</name>
    <dbReference type="NCBI Taxonomy" id="1421715"/>
    <lineage>
        <taxon>Eukaryota</taxon>
        <taxon>Metazoa</taxon>
        <taxon>Ecdysozoa</taxon>
        <taxon>Arthropoda</taxon>
        <taxon>Hexapoda</taxon>
        <taxon>Insecta</taxon>
        <taxon>Pterygota</taxon>
        <taxon>Neoptera</taxon>
        <taxon>Endopterygota</taxon>
        <taxon>Coleoptera</taxon>
        <taxon>Polyphaga</taxon>
        <taxon>Elateriformia</taxon>
        <taxon>Elateroidea</taxon>
        <taxon>Lampyridae</taxon>
        <taxon>Luciolinae</taxon>
        <taxon>Aquatica</taxon>
    </lineage>
</organism>
<dbReference type="GO" id="GO:0003677">
    <property type="term" value="F:DNA binding"/>
    <property type="evidence" value="ECO:0007669"/>
    <property type="project" value="UniProtKB-UniRule"/>
</dbReference>
<dbReference type="SMART" id="SM00980">
    <property type="entry name" value="THAP"/>
    <property type="match status" value="1"/>
</dbReference>
<keyword evidence="2 5" id="KW-0863">Zinc-finger</keyword>
<protein>
    <recommendedName>
        <fullName evidence="7">THAP-type domain-containing protein</fullName>
    </recommendedName>
</protein>
<evidence type="ECO:0000256" key="6">
    <source>
        <dbReference type="SAM" id="MobiDB-lite"/>
    </source>
</evidence>
<keyword evidence="3" id="KW-0862">Zinc</keyword>
<dbReference type="Pfam" id="PF05485">
    <property type="entry name" value="THAP"/>
    <property type="match status" value="1"/>
</dbReference>
<keyword evidence="1" id="KW-0479">Metal-binding</keyword>
<dbReference type="Proteomes" id="UP001353858">
    <property type="component" value="Unassembled WGS sequence"/>
</dbReference>
<proteinExistence type="predicted"/>
<dbReference type="SMART" id="SM00692">
    <property type="entry name" value="DM3"/>
    <property type="match status" value="1"/>
</dbReference>
<dbReference type="SUPFAM" id="SSF57716">
    <property type="entry name" value="Glucocorticoid receptor-like (DNA-binding domain)"/>
    <property type="match status" value="1"/>
</dbReference>
<dbReference type="InterPro" id="IPR006612">
    <property type="entry name" value="THAP_Znf"/>
</dbReference>
<reference evidence="9" key="1">
    <citation type="submission" date="2023-01" db="EMBL/GenBank/DDBJ databases">
        <title>Key to firefly adult light organ development and bioluminescence: homeobox transcription factors regulate luciferase expression and transportation to peroxisome.</title>
        <authorList>
            <person name="Fu X."/>
        </authorList>
    </citation>
    <scope>NUCLEOTIDE SEQUENCE [LARGE SCALE GENOMIC DNA]</scope>
</reference>
<feature type="region of interest" description="Disordered" evidence="6">
    <location>
        <begin position="152"/>
        <end position="171"/>
    </location>
</feature>
<feature type="compositionally biased region" description="Basic residues" evidence="6">
    <location>
        <begin position="161"/>
        <end position="171"/>
    </location>
</feature>
<comment type="caution">
    <text evidence="8">The sequence shown here is derived from an EMBL/GenBank/DDBJ whole genome shotgun (WGS) entry which is preliminary data.</text>
</comment>
<dbReference type="GO" id="GO:0008270">
    <property type="term" value="F:zinc ion binding"/>
    <property type="evidence" value="ECO:0007669"/>
    <property type="project" value="UniProtKB-KW"/>
</dbReference>
<name>A0AAN7PHN0_9COLE</name>
<evidence type="ECO:0000256" key="2">
    <source>
        <dbReference type="ARBA" id="ARBA00022771"/>
    </source>
</evidence>
<keyword evidence="4 5" id="KW-0238">DNA-binding</keyword>
<dbReference type="AlphaFoldDB" id="A0AAN7PHN0"/>
<evidence type="ECO:0000256" key="4">
    <source>
        <dbReference type="ARBA" id="ARBA00023125"/>
    </source>
</evidence>
<evidence type="ECO:0000259" key="7">
    <source>
        <dbReference type="PROSITE" id="PS50950"/>
    </source>
</evidence>
<evidence type="ECO:0000256" key="5">
    <source>
        <dbReference type="PROSITE-ProRule" id="PRU00309"/>
    </source>
</evidence>
<sequence length="171" mass="19823">MNTTANHICIYNNCFKSNRVHKNISFFKFPVKYCKIAEEWKKNSGNIKIALMDVKDLKNKLICEKHFCPEDIIKNDKRNLLRKDAVPKIFTENLSSFSDDDNLTTDLHKLHLPRITFTSSSTDSSPSKLSDRIFAMESPTKTVLKKQCKILSSKLNEQKKNTKPNSRKRID</sequence>
<feature type="domain" description="THAP-type" evidence="7">
    <location>
        <begin position="1"/>
        <end position="90"/>
    </location>
</feature>
<evidence type="ECO:0000313" key="8">
    <source>
        <dbReference type="EMBL" id="KAK4886493.1"/>
    </source>
</evidence>
<accession>A0AAN7PHN0</accession>
<gene>
    <name evidence="8" type="ORF">RN001_002764</name>
</gene>
<evidence type="ECO:0000256" key="1">
    <source>
        <dbReference type="ARBA" id="ARBA00022723"/>
    </source>
</evidence>